<dbReference type="EMBL" id="JANBVO010000006">
    <property type="protein sequence ID" value="KAJ9151377.1"/>
    <property type="molecule type" value="Genomic_DNA"/>
</dbReference>
<dbReference type="InterPro" id="IPR002227">
    <property type="entry name" value="Tyrosinase_Cu-bd"/>
</dbReference>
<comment type="caution">
    <text evidence="7">The sequence shown here is derived from an EMBL/GenBank/DDBJ whole genome shotgun (WGS) entry which is preliminary data.</text>
</comment>
<dbReference type="InterPro" id="IPR041640">
    <property type="entry name" value="Tyrosinase_C"/>
</dbReference>
<dbReference type="InterPro" id="IPR008922">
    <property type="entry name" value="Di-copper_centre_dom_sf"/>
</dbReference>
<feature type="chain" id="PRO_5041354233" evidence="5">
    <location>
        <begin position="19"/>
        <end position="549"/>
    </location>
</feature>
<dbReference type="InterPro" id="IPR050316">
    <property type="entry name" value="Tyrosinase/Hemocyanin"/>
</dbReference>
<keyword evidence="3" id="KW-0560">Oxidoreductase</keyword>
<dbReference type="Gene3D" id="1.10.1280.10">
    <property type="entry name" value="Di-copper center containing domain from catechol oxidase"/>
    <property type="match status" value="1"/>
</dbReference>
<evidence type="ECO:0000259" key="6">
    <source>
        <dbReference type="PROSITE" id="PS00498"/>
    </source>
</evidence>
<reference evidence="7" key="1">
    <citation type="submission" date="2022-07" db="EMBL/GenBank/DDBJ databases">
        <title>Fungi with potential for degradation of polypropylene.</title>
        <authorList>
            <person name="Gostincar C."/>
        </authorList>
    </citation>
    <scope>NUCLEOTIDE SEQUENCE</scope>
    <source>
        <strain evidence="7">EXF-13308</strain>
    </source>
</reference>
<dbReference type="Pfam" id="PF00264">
    <property type="entry name" value="Tyrosinase"/>
    <property type="match status" value="1"/>
</dbReference>
<proteinExistence type="predicted"/>
<keyword evidence="4" id="KW-0503">Monooxygenase</keyword>
<dbReference type="PANTHER" id="PTHR11474:SF131">
    <property type="entry name" value="TYROSINASE COPPER-BINDING DOMAIN-CONTAINING PROTEIN"/>
    <property type="match status" value="1"/>
</dbReference>
<organism evidence="7 8">
    <name type="scientific">Pleurostoma richardsiae</name>
    <dbReference type="NCBI Taxonomy" id="41990"/>
    <lineage>
        <taxon>Eukaryota</taxon>
        <taxon>Fungi</taxon>
        <taxon>Dikarya</taxon>
        <taxon>Ascomycota</taxon>
        <taxon>Pezizomycotina</taxon>
        <taxon>Sordariomycetes</taxon>
        <taxon>Sordariomycetidae</taxon>
        <taxon>Calosphaeriales</taxon>
        <taxon>Pleurostomataceae</taxon>
        <taxon>Pleurostoma</taxon>
    </lineage>
</organism>
<gene>
    <name evidence="7" type="ORF">NKR23_g3088</name>
</gene>
<dbReference type="PANTHER" id="PTHR11474">
    <property type="entry name" value="TYROSINASE FAMILY MEMBER"/>
    <property type="match status" value="1"/>
</dbReference>
<evidence type="ECO:0000256" key="5">
    <source>
        <dbReference type="SAM" id="SignalP"/>
    </source>
</evidence>
<feature type="signal peptide" evidence="5">
    <location>
        <begin position="1"/>
        <end position="18"/>
    </location>
</feature>
<dbReference type="Pfam" id="PF18132">
    <property type="entry name" value="Tyrosinase_C"/>
    <property type="match status" value="1"/>
</dbReference>
<evidence type="ECO:0000313" key="7">
    <source>
        <dbReference type="EMBL" id="KAJ9151377.1"/>
    </source>
</evidence>
<keyword evidence="8" id="KW-1185">Reference proteome</keyword>
<evidence type="ECO:0000256" key="3">
    <source>
        <dbReference type="ARBA" id="ARBA00023002"/>
    </source>
</evidence>
<comment type="cofactor">
    <cofactor evidence="1">
        <name>Cu(2+)</name>
        <dbReference type="ChEBI" id="CHEBI:29036"/>
    </cofactor>
</comment>
<dbReference type="GO" id="GO:0004497">
    <property type="term" value="F:monooxygenase activity"/>
    <property type="evidence" value="ECO:0007669"/>
    <property type="project" value="UniProtKB-KW"/>
</dbReference>
<sequence length="549" mass="59970">MRLLTAPFLIAVASHTLAQSADPVPVVGSTSGFNTNNGARPVRPNINDLYVKGGPAWDLYIQGLAAMQAVNESDELSYYQTTGIHGLPFIPWNGVDQVPGGRDGGYCPHNEITFGTWHRPFVALFEQILARHVQDVANRYGGAQAATYKAAAKTFRVAYWDWARDASLPMAVTPETVTINSPTGPMTLHNPFYSYRFQDFPFTRAEMELGPLSADAESKRNPNSGGISNETATTAKLSADNLKDSVYKVFTTVQPFQNMVTTKFPGYSFEDPHNAVHNDVGGGPTGHMWDPNWAAFDPIFMLHHTNVDRLIAMWQAIYYNNSMFNISATCGPSFGYAGGVVDANSPLLPFFSANGSFHTSNTVKDIRTLGYTYPELSDWQMTEDELSSYVKTQVNLLYASRKGTSRLSDMTSRSAPSEMNDYSVAIEVNRGDVEPPATISVYLGEVLAGRMVLLSMPSQGMSYSVIPLAKALAAEGIPKLGSGKTVVPWLQNNLRAEIRKGDGTTIPADALPSLKIDIQGSEFVPPEADCDFPTYGKVTRWSTGTYNSQ</sequence>
<dbReference type="GO" id="GO:0046872">
    <property type="term" value="F:metal ion binding"/>
    <property type="evidence" value="ECO:0007669"/>
    <property type="project" value="UniProtKB-KW"/>
</dbReference>
<keyword evidence="2" id="KW-0479">Metal-binding</keyword>
<dbReference type="PROSITE" id="PS00498">
    <property type="entry name" value="TYROSINASE_2"/>
    <property type="match status" value="1"/>
</dbReference>
<feature type="domain" description="Tyrosinase copper-binding" evidence="6">
    <location>
        <begin position="297"/>
        <end position="308"/>
    </location>
</feature>
<evidence type="ECO:0000256" key="2">
    <source>
        <dbReference type="ARBA" id="ARBA00022723"/>
    </source>
</evidence>
<evidence type="ECO:0000313" key="8">
    <source>
        <dbReference type="Proteomes" id="UP001174694"/>
    </source>
</evidence>
<accession>A0AA38RMA6</accession>
<dbReference type="Proteomes" id="UP001174694">
    <property type="component" value="Unassembled WGS sequence"/>
</dbReference>
<dbReference type="AlphaFoldDB" id="A0AA38RMA6"/>
<evidence type="ECO:0000256" key="1">
    <source>
        <dbReference type="ARBA" id="ARBA00001973"/>
    </source>
</evidence>
<dbReference type="PRINTS" id="PR00092">
    <property type="entry name" value="TYROSINASE"/>
</dbReference>
<dbReference type="SUPFAM" id="SSF48056">
    <property type="entry name" value="Di-copper centre-containing domain"/>
    <property type="match status" value="1"/>
</dbReference>
<name>A0AA38RMA6_9PEZI</name>
<evidence type="ECO:0000256" key="4">
    <source>
        <dbReference type="ARBA" id="ARBA00023033"/>
    </source>
</evidence>
<protein>
    <submittedName>
        <fullName evidence="7">Di-copper centre-containing protein</fullName>
    </submittedName>
</protein>
<keyword evidence="5" id="KW-0732">Signal</keyword>